<organism evidence="1 2">
    <name type="scientific">Linderina macrospora</name>
    <dbReference type="NCBI Taxonomy" id="4868"/>
    <lineage>
        <taxon>Eukaryota</taxon>
        <taxon>Fungi</taxon>
        <taxon>Fungi incertae sedis</taxon>
        <taxon>Zoopagomycota</taxon>
        <taxon>Kickxellomycotina</taxon>
        <taxon>Kickxellomycetes</taxon>
        <taxon>Kickxellales</taxon>
        <taxon>Kickxellaceae</taxon>
        <taxon>Linderina</taxon>
    </lineage>
</organism>
<dbReference type="Proteomes" id="UP001150603">
    <property type="component" value="Unassembled WGS sequence"/>
</dbReference>
<gene>
    <name evidence="1" type="ORF">FBU59_006784</name>
</gene>
<accession>A0ACC1IYW2</accession>
<comment type="caution">
    <text evidence="1">The sequence shown here is derived from an EMBL/GenBank/DDBJ whole genome shotgun (WGS) entry which is preliminary data.</text>
</comment>
<feature type="non-terminal residue" evidence="1">
    <location>
        <position position="229"/>
    </location>
</feature>
<name>A0ACC1IYW2_9FUNG</name>
<proteinExistence type="predicted"/>
<sequence length="229" mass="25572">MAQSTLEFKINTDLLNPKFEGYQLRLLDDAKAIRSFLLSSDPVHPRQLPSNTHLTYDETSHRVRFNHLFPGPQPGTFLYIDQGNHVNLMSVSKGNVQTMQIFDIPAPVEPSAIGGYPSATMLSQDMVLVFDGFEDMYVLQRVTDSHHPQQPEWPATSKFAIGQGHVVAGSTSGKQTSFQYTMLSAYLKPSLPHTTVRIFVSHRMHSPTPAASLKPPARINARFCIQAHE</sequence>
<evidence type="ECO:0000313" key="1">
    <source>
        <dbReference type="EMBL" id="KAJ1931234.1"/>
    </source>
</evidence>
<reference evidence="1" key="1">
    <citation type="submission" date="2022-07" db="EMBL/GenBank/DDBJ databases">
        <title>Phylogenomic reconstructions and comparative analyses of Kickxellomycotina fungi.</title>
        <authorList>
            <person name="Reynolds N.K."/>
            <person name="Stajich J.E."/>
            <person name="Barry K."/>
            <person name="Grigoriev I.V."/>
            <person name="Crous P."/>
            <person name="Smith M.E."/>
        </authorList>
    </citation>
    <scope>NUCLEOTIDE SEQUENCE</scope>
    <source>
        <strain evidence="1">NRRL 5244</strain>
    </source>
</reference>
<evidence type="ECO:0000313" key="2">
    <source>
        <dbReference type="Proteomes" id="UP001150603"/>
    </source>
</evidence>
<protein>
    <submittedName>
        <fullName evidence="1">Uncharacterized protein</fullName>
    </submittedName>
</protein>
<keyword evidence="2" id="KW-1185">Reference proteome</keyword>
<dbReference type="EMBL" id="JANBPW010006107">
    <property type="protein sequence ID" value="KAJ1931234.1"/>
    <property type="molecule type" value="Genomic_DNA"/>
</dbReference>